<name>A0ABM8FJ82_9BACT</name>
<evidence type="ECO:0000256" key="2">
    <source>
        <dbReference type="ARBA" id="ARBA00022448"/>
    </source>
</evidence>
<dbReference type="NCBIfam" id="NF006291">
    <property type="entry name" value="PRK08474.1"/>
    <property type="match status" value="1"/>
</dbReference>
<evidence type="ECO:0000256" key="4">
    <source>
        <dbReference type="ARBA" id="ARBA00023065"/>
    </source>
</evidence>
<gene>
    <name evidence="7" type="primary">atpH</name>
    <name evidence="8" type="ORF">HCR_06550</name>
</gene>
<dbReference type="SUPFAM" id="SSF47928">
    <property type="entry name" value="N-terminal domain of the delta subunit of the F1F0-ATP synthase"/>
    <property type="match status" value="1"/>
</dbReference>
<organism evidence="8 9">
    <name type="scientific">Hydrogenimonas cancrithermarum</name>
    <dbReference type="NCBI Taxonomy" id="2993563"/>
    <lineage>
        <taxon>Bacteria</taxon>
        <taxon>Pseudomonadati</taxon>
        <taxon>Campylobacterota</taxon>
        <taxon>Epsilonproteobacteria</taxon>
        <taxon>Campylobacterales</taxon>
        <taxon>Hydrogenimonadaceae</taxon>
        <taxon>Hydrogenimonas</taxon>
    </lineage>
</organism>
<keyword evidence="7" id="KW-0139">CF(1)</keyword>
<dbReference type="RefSeq" id="WP_286337545.1">
    <property type="nucleotide sequence ID" value="NZ_AP027370.1"/>
</dbReference>
<evidence type="ECO:0000256" key="1">
    <source>
        <dbReference type="ARBA" id="ARBA00004370"/>
    </source>
</evidence>
<evidence type="ECO:0000313" key="9">
    <source>
        <dbReference type="Proteomes" id="UP001321445"/>
    </source>
</evidence>
<comment type="function">
    <text evidence="7">This protein is part of the stalk that links CF(0) to CF(1). It either transmits conformational changes from CF(0) to CF(1) or is implicated in proton conduction.</text>
</comment>
<keyword evidence="2 7" id="KW-0813">Transport</keyword>
<keyword evidence="5 7" id="KW-0472">Membrane</keyword>
<keyword evidence="4 7" id="KW-0406">Ion transport</keyword>
<dbReference type="EMBL" id="AP027370">
    <property type="protein sequence ID" value="BDY12343.1"/>
    <property type="molecule type" value="Genomic_DNA"/>
</dbReference>
<dbReference type="Gene3D" id="1.10.520.20">
    <property type="entry name" value="N-terminal domain of the delta subunit of the F1F0-ATP synthase"/>
    <property type="match status" value="1"/>
</dbReference>
<evidence type="ECO:0000256" key="7">
    <source>
        <dbReference type="HAMAP-Rule" id="MF_01416"/>
    </source>
</evidence>
<dbReference type="InterPro" id="IPR026015">
    <property type="entry name" value="ATP_synth_OSCP/delta_N_sf"/>
</dbReference>
<protein>
    <recommendedName>
        <fullName evidence="7">ATP synthase subunit delta</fullName>
    </recommendedName>
    <alternativeName>
        <fullName evidence="7">ATP synthase F(1) sector subunit delta</fullName>
    </alternativeName>
    <alternativeName>
        <fullName evidence="7">F-type ATPase subunit delta</fullName>
        <shortName evidence="7">F-ATPase subunit delta</shortName>
    </alternativeName>
</protein>
<evidence type="ECO:0000256" key="6">
    <source>
        <dbReference type="ARBA" id="ARBA00023310"/>
    </source>
</evidence>
<reference evidence="8 9" key="1">
    <citation type="submission" date="2023-03" db="EMBL/GenBank/DDBJ databases">
        <title>Description of Hydrogenimonas sp. ISO32.</title>
        <authorList>
            <person name="Mino S."/>
            <person name="Fukazawa S."/>
            <person name="Sawabe T."/>
        </authorList>
    </citation>
    <scope>NUCLEOTIDE SEQUENCE [LARGE SCALE GENOMIC DNA]</scope>
    <source>
        <strain evidence="8 9">ISO32</strain>
    </source>
</reference>
<accession>A0ABM8FJ82</accession>
<evidence type="ECO:0000256" key="3">
    <source>
        <dbReference type="ARBA" id="ARBA00022781"/>
    </source>
</evidence>
<dbReference type="Pfam" id="PF00213">
    <property type="entry name" value="OSCP"/>
    <property type="match status" value="1"/>
</dbReference>
<keyword evidence="7" id="KW-1003">Cell membrane</keyword>
<dbReference type="Proteomes" id="UP001321445">
    <property type="component" value="Chromosome"/>
</dbReference>
<keyword evidence="6 7" id="KW-0066">ATP synthesis</keyword>
<keyword evidence="3 7" id="KW-0375">Hydrogen ion transport</keyword>
<comment type="function">
    <text evidence="7">F(1)F(0) ATP synthase produces ATP from ADP in the presence of a proton or sodium gradient. F-type ATPases consist of two structural domains, F(1) containing the extramembraneous catalytic core and F(0) containing the membrane proton channel, linked together by a central stalk and a peripheral stalk. During catalysis, ATP synthesis in the catalytic domain of F(1) is coupled via a rotary mechanism of the central stalk subunits to proton translocation.</text>
</comment>
<evidence type="ECO:0000256" key="5">
    <source>
        <dbReference type="ARBA" id="ARBA00023136"/>
    </source>
</evidence>
<proteinExistence type="inferred from homology"/>
<dbReference type="InterPro" id="IPR000711">
    <property type="entry name" value="ATPase_OSCP/dsu"/>
</dbReference>
<dbReference type="PANTHER" id="PTHR11910">
    <property type="entry name" value="ATP SYNTHASE DELTA CHAIN"/>
    <property type="match status" value="1"/>
</dbReference>
<comment type="subcellular location">
    <subcellularLocation>
        <location evidence="7">Cell membrane</location>
        <topology evidence="7">Peripheral membrane protein</topology>
    </subcellularLocation>
    <subcellularLocation>
        <location evidence="1">Membrane</location>
    </subcellularLocation>
</comment>
<dbReference type="HAMAP" id="MF_01416">
    <property type="entry name" value="ATP_synth_delta_bact"/>
    <property type="match status" value="1"/>
</dbReference>
<evidence type="ECO:0000313" key="8">
    <source>
        <dbReference type="EMBL" id="BDY12343.1"/>
    </source>
</evidence>
<comment type="similarity">
    <text evidence="7">Belongs to the ATPase delta chain family.</text>
</comment>
<keyword evidence="9" id="KW-1185">Reference proteome</keyword>
<sequence>MDQLVAKRYVKALIEALGEKKIAEAEKALGGVAKAFEEKAFSDAIISPEVKKSEKEELVLALLGKKADKRLLNFVKTLGIHNRFGLIPTIVELLQKEIQRRENRYEGFVESKKALDEKQLKALENSLSKYVDATVILHPVKSERDGIKVVVEDLGIEASFSKERVASDMINHILKAL</sequence>